<organism evidence="1 2">
    <name type="scientific">Aciditerrimonas ferrireducens</name>
    <dbReference type="NCBI Taxonomy" id="667306"/>
    <lineage>
        <taxon>Bacteria</taxon>
        <taxon>Bacillati</taxon>
        <taxon>Actinomycetota</taxon>
        <taxon>Acidimicrobiia</taxon>
        <taxon>Acidimicrobiales</taxon>
        <taxon>Acidimicrobiaceae</taxon>
        <taxon>Aciditerrimonas</taxon>
    </lineage>
</organism>
<reference evidence="1 2" key="1">
    <citation type="submission" date="2024-09" db="EMBL/GenBank/DDBJ databases">
        <authorList>
            <person name="Sun Q."/>
            <person name="Mori K."/>
        </authorList>
    </citation>
    <scope>NUCLEOTIDE SEQUENCE [LARGE SCALE GENOMIC DNA]</scope>
    <source>
        <strain evidence="1 2">JCM 15389</strain>
    </source>
</reference>
<evidence type="ECO:0000313" key="1">
    <source>
        <dbReference type="EMBL" id="MFC0081566.1"/>
    </source>
</evidence>
<protein>
    <submittedName>
        <fullName evidence="1">Alkaline phosphatase family protein</fullName>
    </submittedName>
</protein>
<dbReference type="Gene3D" id="3.40.720.10">
    <property type="entry name" value="Alkaline Phosphatase, subunit A"/>
    <property type="match status" value="1"/>
</dbReference>
<sequence length="371" mass="38863">MPEGPRLPRYDGPCLSGVVPALLGRGQGPRPAWVPEVLDQARQVVLLVLDGLGWEQLQAHASRLPTLAGAEGGPIASVVPTTTATALTSLATGSPPARHGILGYRLRFGQEILNVLRWRTERGDARRRLPAPTLQPIAAFLGQPVPVVTRAEFAATGFSAAHLGGAQLVGWATASGLVVEVRRLLRAGVPFVYAYYDGVDKVAHAEGLGEHYQAELVTVERLVGDLLEALPSGAALAVTADHGQVEVGSAIRAPSPGLLAAVELLSGEGRFRWLHARPGAAAEVLAAAREEHGDEAWVVTREQVQDEAWFGGTLAPGVAERLGDVALVAREPVAFLDPADTGETRLAARHGSLTDAELLVPFLGLPGPGGV</sequence>
<keyword evidence="2" id="KW-1185">Reference proteome</keyword>
<proteinExistence type="predicted"/>
<name>A0ABV6C401_9ACTN</name>
<dbReference type="InterPro" id="IPR002591">
    <property type="entry name" value="Phosphodiest/P_Trfase"/>
</dbReference>
<accession>A0ABV6C401</accession>
<dbReference type="SUPFAM" id="SSF53649">
    <property type="entry name" value="Alkaline phosphatase-like"/>
    <property type="match status" value="1"/>
</dbReference>
<evidence type="ECO:0000313" key="2">
    <source>
        <dbReference type="Proteomes" id="UP001589788"/>
    </source>
</evidence>
<dbReference type="InterPro" id="IPR017850">
    <property type="entry name" value="Alkaline_phosphatase_core_sf"/>
</dbReference>
<dbReference type="Proteomes" id="UP001589788">
    <property type="component" value="Unassembled WGS sequence"/>
</dbReference>
<dbReference type="Pfam" id="PF01663">
    <property type="entry name" value="Phosphodiest"/>
    <property type="match status" value="2"/>
</dbReference>
<dbReference type="EMBL" id="JBHLYQ010000037">
    <property type="protein sequence ID" value="MFC0081566.1"/>
    <property type="molecule type" value="Genomic_DNA"/>
</dbReference>
<dbReference type="RefSeq" id="WP_377788847.1">
    <property type="nucleotide sequence ID" value="NZ_JBHLYQ010000037.1"/>
</dbReference>
<gene>
    <name evidence="1" type="ORF">ACFFRE_05320</name>
</gene>
<comment type="caution">
    <text evidence="1">The sequence shown here is derived from an EMBL/GenBank/DDBJ whole genome shotgun (WGS) entry which is preliminary data.</text>
</comment>